<protein>
    <recommendedName>
        <fullName evidence="4">Secreted protein</fullName>
    </recommendedName>
</protein>
<evidence type="ECO:0000313" key="2">
    <source>
        <dbReference type="EMBL" id="KAK4284867.1"/>
    </source>
</evidence>
<name>A0AAE1TH11_9FABA</name>
<dbReference type="AlphaFoldDB" id="A0AAE1TH11"/>
<gene>
    <name evidence="2" type="ORF">QN277_001644</name>
</gene>
<evidence type="ECO:0008006" key="4">
    <source>
        <dbReference type="Google" id="ProtNLM"/>
    </source>
</evidence>
<keyword evidence="3" id="KW-1185">Reference proteome</keyword>
<evidence type="ECO:0000256" key="1">
    <source>
        <dbReference type="SAM" id="SignalP"/>
    </source>
</evidence>
<organism evidence="2 3">
    <name type="scientific">Acacia crassicarpa</name>
    <name type="common">northern wattle</name>
    <dbReference type="NCBI Taxonomy" id="499986"/>
    <lineage>
        <taxon>Eukaryota</taxon>
        <taxon>Viridiplantae</taxon>
        <taxon>Streptophyta</taxon>
        <taxon>Embryophyta</taxon>
        <taxon>Tracheophyta</taxon>
        <taxon>Spermatophyta</taxon>
        <taxon>Magnoliopsida</taxon>
        <taxon>eudicotyledons</taxon>
        <taxon>Gunneridae</taxon>
        <taxon>Pentapetalae</taxon>
        <taxon>rosids</taxon>
        <taxon>fabids</taxon>
        <taxon>Fabales</taxon>
        <taxon>Fabaceae</taxon>
        <taxon>Caesalpinioideae</taxon>
        <taxon>mimosoid clade</taxon>
        <taxon>Acacieae</taxon>
        <taxon>Acacia</taxon>
    </lineage>
</organism>
<accession>A0AAE1TH11</accession>
<reference evidence="2" key="1">
    <citation type="submission" date="2023-10" db="EMBL/GenBank/DDBJ databases">
        <title>Chromosome-level genome of the transformable northern wattle, Acacia crassicarpa.</title>
        <authorList>
            <person name="Massaro I."/>
            <person name="Sinha N.R."/>
            <person name="Poethig S."/>
            <person name="Leichty A.R."/>
        </authorList>
    </citation>
    <scope>NUCLEOTIDE SEQUENCE</scope>
    <source>
        <strain evidence="2">Acra3RX</strain>
        <tissue evidence="2">Leaf</tissue>
    </source>
</reference>
<dbReference type="Proteomes" id="UP001293593">
    <property type="component" value="Unassembled WGS sequence"/>
</dbReference>
<feature type="signal peptide" evidence="1">
    <location>
        <begin position="1"/>
        <end position="28"/>
    </location>
</feature>
<dbReference type="EMBL" id="JAWXYG010000001">
    <property type="protein sequence ID" value="KAK4284867.1"/>
    <property type="molecule type" value="Genomic_DNA"/>
</dbReference>
<evidence type="ECO:0000313" key="3">
    <source>
        <dbReference type="Proteomes" id="UP001293593"/>
    </source>
</evidence>
<proteinExistence type="predicted"/>
<feature type="chain" id="PRO_5041979427" description="Secreted protein" evidence="1">
    <location>
        <begin position="29"/>
        <end position="77"/>
    </location>
</feature>
<comment type="caution">
    <text evidence="2">The sequence shown here is derived from an EMBL/GenBank/DDBJ whole genome shotgun (WGS) entry which is preliminary data.</text>
</comment>
<sequence>MDLTFCFFSFLFCHSLVFLCFVLQSSQSSFSHFGVQEKILYYRLVYICVGALKYRHWYYLEKTNRLHDETFFGHFLI</sequence>
<keyword evidence="1" id="KW-0732">Signal</keyword>